<name>W0JPV4_9EURY</name>
<dbReference type="Proteomes" id="UP000019024">
    <property type="component" value="Chromosome"/>
</dbReference>
<keyword evidence="2" id="KW-1185">Reference proteome</keyword>
<evidence type="ECO:0000313" key="2">
    <source>
        <dbReference type="Proteomes" id="UP000019024"/>
    </source>
</evidence>
<gene>
    <name evidence="1" type="ORF">HALLA_05995</name>
</gene>
<dbReference type="HOGENOM" id="CLU_3338315_0_0_2"/>
<evidence type="ECO:0000313" key="1">
    <source>
        <dbReference type="EMBL" id="AHG00756.1"/>
    </source>
</evidence>
<sequence>MVERVNMYMELMKNLVKRFWKLKHLLRLKLYRLPMRK</sequence>
<dbReference type="EMBL" id="CP007055">
    <property type="protein sequence ID" value="AHG00756.1"/>
    <property type="molecule type" value="Genomic_DNA"/>
</dbReference>
<dbReference type="AlphaFoldDB" id="W0JPV4"/>
<proteinExistence type="predicted"/>
<organism evidence="1 2">
    <name type="scientific">Halostagnicola larsenii XH-48</name>
    <dbReference type="NCBI Taxonomy" id="797299"/>
    <lineage>
        <taxon>Archaea</taxon>
        <taxon>Methanobacteriati</taxon>
        <taxon>Methanobacteriota</taxon>
        <taxon>Stenosarchaea group</taxon>
        <taxon>Halobacteria</taxon>
        <taxon>Halobacteriales</taxon>
        <taxon>Natrialbaceae</taxon>
        <taxon>Halostagnicola</taxon>
    </lineage>
</organism>
<reference evidence="1 2" key="1">
    <citation type="submission" date="2014-01" db="EMBL/GenBank/DDBJ databases">
        <authorList>
            <consortium name="DOE Joint Genome Institute"/>
            <person name="Anderson I."/>
            <person name="Huntemann M."/>
            <person name="Han J."/>
            <person name="Chen A."/>
            <person name="Kyrpides N."/>
            <person name="Mavromatis K."/>
            <person name="Markowitz V."/>
            <person name="Palaniappan K."/>
            <person name="Ivanova N."/>
            <person name="Schaumberg A."/>
            <person name="Pati A."/>
            <person name="Liolios K."/>
            <person name="Nordberg H.P."/>
            <person name="Cantor M.N."/>
            <person name="Hua S.X."/>
            <person name="Woyke T."/>
        </authorList>
    </citation>
    <scope>NUCLEOTIDE SEQUENCE [LARGE SCALE GENOMIC DNA]</scope>
    <source>
        <strain evidence="1 2">XH-48</strain>
    </source>
</reference>
<accession>W0JPV4</accession>
<dbReference type="KEGG" id="hlr:HALLA_05995"/>
<protein>
    <submittedName>
        <fullName evidence="1">Uncharacterized protein</fullName>
    </submittedName>
</protein>